<accession>A0A327QLQ7</accession>
<proteinExistence type="predicted"/>
<keyword evidence="1" id="KW-1133">Transmembrane helix</keyword>
<evidence type="ECO:0000313" key="2">
    <source>
        <dbReference type="EMBL" id="RAJ05250.1"/>
    </source>
</evidence>
<keyword evidence="1" id="KW-0812">Transmembrane</keyword>
<gene>
    <name evidence="2" type="ORF">LX64_02405</name>
</gene>
<comment type="caution">
    <text evidence="2">The sequence shown here is derived from an EMBL/GenBank/DDBJ whole genome shotgun (WGS) entry which is preliminary data.</text>
</comment>
<feature type="transmembrane region" description="Helical" evidence="1">
    <location>
        <begin position="6"/>
        <end position="28"/>
    </location>
</feature>
<evidence type="ECO:0008006" key="4">
    <source>
        <dbReference type="Google" id="ProtNLM"/>
    </source>
</evidence>
<sequence>MNQQFVTTIMPLVIAIISLLGTVIVIPLQSRKERKLQEKRRQDELDEKEETIKREGIKDAIRANEAIYLLVSKIQHTHSVTSNLIDAELQLPLVECYARHMVVNEELNRVHMFVTLDYPAFAANAGMFSAAVSNFWGMQQLLLQVDEKQNKEKYYDLFNAVIKAGIEVSKHGYALKDQLATATRELRGMLSY</sequence>
<keyword evidence="3" id="KW-1185">Reference proteome</keyword>
<dbReference type="AlphaFoldDB" id="A0A327QLQ7"/>
<dbReference type="RefSeq" id="WP_111597859.1">
    <property type="nucleotide sequence ID" value="NZ_QLLL01000004.1"/>
</dbReference>
<dbReference type="EMBL" id="QLLL01000004">
    <property type="protein sequence ID" value="RAJ05250.1"/>
    <property type="molecule type" value="Genomic_DNA"/>
</dbReference>
<organism evidence="2 3">
    <name type="scientific">Chitinophaga skermanii</name>
    <dbReference type="NCBI Taxonomy" id="331697"/>
    <lineage>
        <taxon>Bacteria</taxon>
        <taxon>Pseudomonadati</taxon>
        <taxon>Bacteroidota</taxon>
        <taxon>Chitinophagia</taxon>
        <taxon>Chitinophagales</taxon>
        <taxon>Chitinophagaceae</taxon>
        <taxon>Chitinophaga</taxon>
    </lineage>
</organism>
<dbReference type="Proteomes" id="UP000249547">
    <property type="component" value="Unassembled WGS sequence"/>
</dbReference>
<reference evidence="2 3" key="1">
    <citation type="submission" date="2018-06" db="EMBL/GenBank/DDBJ databases">
        <title>Genomic Encyclopedia of Archaeal and Bacterial Type Strains, Phase II (KMG-II): from individual species to whole genera.</title>
        <authorList>
            <person name="Goeker M."/>
        </authorList>
    </citation>
    <scope>NUCLEOTIDE SEQUENCE [LARGE SCALE GENOMIC DNA]</scope>
    <source>
        <strain evidence="2 3">DSM 23857</strain>
    </source>
</reference>
<keyword evidence="1" id="KW-0472">Membrane</keyword>
<protein>
    <recommendedName>
        <fullName evidence="4">DUF4760 domain-containing protein</fullName>
    </recommendedName>
</protein>
<evidence type="ECO:0000313" key="3">
    <source>
        <dbReference type="Proteomes" id="UP000249547"/>
    </source>
</evidence>
<evidence type="ECO:0000256" key="1">
    <source>
        <dbReference type="SAM" id="Phobius"/>
    </source>
</evidence>
<name>A0A327QLQ7_9BACT</name>